<organism evidence="1 2">
    <name type="scientific">Xenopus laevis</name>
    <name type="common">African clawed frog</name>
    <dbReference type="NCBI Taxonomy" id="8355"/>
    <lineage>
        <taxon>Eukaryota</taxon>
        <taxon>Metazoa</taxon>
        <taxon>Chordata</taxon>
        <taxon>Craniata</taxon>
        <taxon>Vertebrata</taxon>
        <taxon>Euteleostomi</taxon>
        <taxon>Amphibia</taxon>
        <taxon>Batrachia</taxon>
        <taxon>Anura</taxon>
        <taxon>Pipoidea</taxon>
        <taxon>Pipidae</taxon>
        <taxon>Xenopodinae</taxon>
        <taxon>Xenopus</taxon>
        <taxon>Xenopus</taxon>
    </lineage>
</organism>
<protein>
    <submittedName>
        <fullName evidence="1">Uncharacterized protein</fullName>
    </submittedName>
</protein>
<dbReference type="AlphaFoldDB" id="A0A974I4P9"/>
<evidence type="ECO:0000313" key="2">
    <source>
        <dbReference type="Proteomes" id="UP000694892"/>
    </source>
</evidence>
<dbReference type="Proteomes" id="UP000694892">
    <property type="component" value="Chromosome 1L"/>
</dbReference>
<sequence>MVYSKLLYSASTFNTLCCFFFKMFAKFPWQGTKLIHHLESLEWPTVLADNRQRTDVGFFFFFKGPMNEKQI</sequence>
<proteinExistence type="predicted"/>
<gene>
    <name evidence="1" type="ORF">XELAEV_18007693mg</name>
</gene>
<reference evidence="2" key="1">
    <citation type="journal article" date="2016" name="Nature">
        <title>Genome evolution in the allotetraploid frog Xenopus laevis.</title>
        <authorList>
            <person name="Session A.M."/>
            <person name="Uno Y."/>
            <person name="Kwon T."/>
            <person name="Chapman J.A."/>
            <person name="Toyoda A."/>
            <person name="Takahashi S."/>
            <person name="Fukui A."/>
            <person name="Hikosaka A."/>
            <person name="Suzuki A."/>
            <person name="Kondo M."/>
            <person name="van Heeringen S.J."/>
            <person name="Quigley I."/>
            <person name="Heinz S."/>
            <person name="Ogino H."/>
            <person name="Ochi H."/>
            <person name="Hellsten U."/>
            <person name="Lyons J.B."/>
            <person name="Simakov O."/>
            <person name="Putnam N."/>
            <person name="Stites J."/>
            <person name="Kuroki Y."/>
            <person name="Tanaka T."/>
            <person name="Michiue T."/>
            <person name="Watanabe M."/>
            <person name="Bogdanovic O."/>
            <person name="Lister R."/>
            <person name="Georgiou G."/>
            <person name="Paranjpe S.S."/>
            <person name="van Kruijsbergen I."/>
            <person name="Shu S."/>
            <person name="Carlson J."/>
            <person name="Kinoshita T."/>
            <person name="Ohta Y."/>
            <person name="Mawaribuchi S."/>
            <person name="Jenkins J."/>
            <person name="Grimwood J."/>
            <person name="Schmutz J."/>
            <person name="Mitros T."/>
            <person name="Mozaffari S.V."/>
            <person name="Suzuki Y."/>
            <person name="Haramoto Y."/>
            <person name="Yamamoto T.S."/>
            <person name="Takagi C."/>
            <person name="Heald R."/>
            <person name="Miller K."/>
            <person name="Haudenschild C."/>
            <person name="Kitzman J."/>
            <person name="Nakayama T."/>
            <person name="Izutsu Y."/>
            <person name="Robert J."/>
            <person name="Fortriede J."/>
            <person name="Burns K."/>
            <person name="Lotay V."/>
            <person name="Karimi K."/>
            <person name="Yasuoka Y."/>
            <person name="Dichmann D.S."/>
            <person name="Flajnik M.F."/>
            <person name="Houston D.W."/>
            <person name="Shendure J."/>
            <person name="DuPasquier L."/>
            <person name="Vize P.D."/>
            <person name="Zorn A.M."/>
            <person name="Ito M."/>
            <person name="Marcotte E.M."/>
            <person name="Wallingford J.B."/>
            <person name="Ito Y."/>
            <person name="Asashima M."/>
            <person name="Ueno N."/>
            <person name="Matsuda Y."/>
            <person name="Veenstra G.J."/>
            <person name="Fujiyama A."/>
            <person name="Harland R.M."/>
            <person name="Taira M."/>
            <person name="Rokhsar D.S."/>
        </authorList>
    </citation>
    <scope>NUCLEOTIDE SEQUENCE [LARGE SCALE GENOMIC DNA]</scope>
    <source>
        <strain evidence="2">J</strain>
    </source>
</reference>
<evidence type="ECO:0000313" key="1">
    <source>
        <dbReference type="EMBL" id="OCU01913.1"/>
    </source>
</evidence>
<name>A0A974I4P9_XENLA</name>
<dbReference type="EMBL" id="CM004466">
    <property type="protein sequence ID" value="OCU01913.1"/>
    <property type="molecule type" value="Genomic_DNA"/>
</dbReference>
<accession>A0A974I4P9</accession>